<organism evidence="1 2">
    <name type="scientific">Candidatus Cetobacterium colombiensis</name>
    <dbReference type="NCBI Taxonomy" id="3073100"/>
    <lineage>
        <taxon>Bacteria</taxon>
        <taxon>Fusobacteriati</taxon>
        <taxon>Fusobacteriota</taxon>
        <taxon>Fusobacteriia</taxon>
        <taxon>Fusobacteriales</taxon>
        <taxon>Fusobacteriaceae</taxon>
        <taxon>Cetobacterium</taxon>
    </lineage>
</organism>
<gene>
    <name evidence="1" type="ORF">RFV38_03200</name>
</gene>
<keyword evidence="2" id="KW-1185">Reference proteome</keyword>
<dbReference type="Proteomes" id="UP001279681">
    <property type="component" value="Unassembled WGS sequence"/>
</dbReference>
<dbReference type="InterPro" id="IPR002829">
    <property type="entry name" value="DUF116"/>
</dbReference>
<comment type="caution">
    <text evidence="1">The sequence shown here is derived from an EMBL/GenBank/DDBJ whole genome shotgun (WGS) entry which is preliminary data.</text>
</comment>
<dbReference type="PANTHER" id="PTHR43801">
    <property type="entry name" value="NUCLEOTIDE-BINDING PROTEIN-RELATED"/>
    <property type="match status" value="1"/>
</dbReference>
<reference evidence="2" key="1">
    <citation type="submission" date="2023-07" db="EMBL/GenBank/DDBJ databases">
        <authorList>
            <person name="Colorado M.A."/>
            <person name="Villamil L.M."/>
            <person name="Melo J.F."/>
            <person name="Rodriguez J.A."/>
            <person name="Ruiz R.Y."/>
        </authorList>
    </citation>
    <scope>NUCLEOTIDE SEQUENCE [LARGE SCALE GENOMIC DNA]</scope>
    <source>
        <strain evidence="2">C33</strain>
    </source>
</reference>
<protein>
    <submittedName>
        <fullName evidence="1">DUF116 domain-containing protein</fullName>
    </submittedName>
</protein>
<proteinExistence type="predicted"/>
<dbReference type="Pfam" id="PF01976">
    <property type="entry name" value="DUF116"/>
    <property type="match status" value="1"/>
</dbReference>
<evidence type="ECO:0000313" key="1">
    <source>
        <dbReference type="EMBL" id="MDX8335513.1"/>
    </source>
</evidence>
<dbReference type="PANTHER" id="PTHR43801:SF1">
    <property type="entry name" value="POLYPRENYL SYNTHETASE"/>
    <property type="match status" value="1"/>
</dbReference>
<accession>A0ABU4WAK3</accession>
<evidence type="ECO:0000313" key="2">
    <source>
        <dbReference type="Proteomes" id="UP001279681"/>
    </source>
</evidence>
<dbReference type="EMBL" id="JAVIKH010000003">
    <property type="protein sequence ID" value="MDX8335513.1"/>
    <property type="molecule type" value="Genomic_DNA"/>
</dbReference>
<sequence length="178" mass="20689">MSKFYILKFFYELHYFKYLLHEHVIKNSYDNSSAIKFVNFNNTRVLKKIKKENVKKIAILLPHCIQKYDCNLKITNNIENCKLCGLCDISEIVKLKHEFQNIDIKVATGGTLARLYLKEYKPNLVIAVACKRDLTSGIRDSFPIPVYGIFNKIIKGPCKDTRIEVNEIRKVLREVGTT</sequence>
<dbReference type="RefSeq" id="WP_320312922.1">
    <property type="nucleotide sequence ID" value="NZ_JAVIKH010000003.1"/>
</dbReference>
<name>A0ABU4WAK3_9FUSO</name>